<proteinExistence type="predicted"/>
<feature type="compositionally biased region" description="Low complexity" evidence="1">
    <location>
        <begin position="73"/>
        <end position="99"/>
    </location>
</feature>
<dbReference type="PANTHER" id="PTHR34404:SF2">
    <property type="entry name" value="CONSERVED SERINE RICH PROTEIN"/>
    <property type="match status" value="1"/>
</dbReference>
<sequence>MPNYDYVCQSCGHRFEVFQSMNDAKLEDCPVESCDGKVKRLLGTGAGLIFKGAGFYQTDYRSNSYQQGAKQDSAASKPAESSSAPAAAPAPASTPAKSE</sequence>
<dbReference type="KEGG" id="luo:HHL09_21735"/>
<organism evidence="3 4">
    <name type="scientific">Luteolibacter luteus</name>
    <dbReference type="NCBI Taxonomy" id="2728835"/>
    <lineage>
        <taxon>Bacteria</taxon>
        <taxon>Pseudomonadati</taxon>
        <taxon>Verrucomicrobiota</taxon>
        <taxon>Verrucomicrobiia</taxon>
        <taxon>Verrucomicrobiales</taxon>
        <taxon>Verrucomicrobiaceae</taxon>
        <taxon>Luteolibacter</taxon>
    </lineage>
</organism>
<reference evidence="3 4" key="1">
    <citation type="submission" date="2020-04" db="EMBL/GenBank/DDBJ databases">
        <title>Luteolibacter sp. G-1-1-1 isolated from soil.</title>
        <authorList>
            <person name="Dahal R.H."/>
        </authorList>
    </citation>
    <scope>NUCLEOTIDE SEQUENCE [LARGE SCALE GENOMIC DNA]</scope>
    <source>
        <strain evidence="3 4">G-1-1-1</strain>
    </source>
</reference>
<feature type="region of interest" description="Disordered" evidence="1">
    <location>
        <begin position="66"/>
        <end position="99"/>
    </location>
</feature>
<accession>A0A858RPM1</accession>
<gene>
    <name evidence="3" type="ORF">HHL09_21735</name>
</gene>
<dbReference type="NCBIfam" id="TIGR02605">
    <property type="entry name" value="CxxC_CxxC_SSSS"/>
    <property type="match status" value="1"/>
</dbReference>
<name>A0A858RPM1_9BACT</name>
<feature type="domain" description="Putative regulatory protein FmdB zinc ribbon" evidence="2">
    <location>
        <begin position="1"/>
        <end position="43"/>
    </location>
</feature>
<keyword evidence="4" id="KW-1185">Reference proteome</keyword>
<dbReference type="InterPro" id="IPR013429">
    <property type="entry name" value="Regulatory_FmdB_Zinc_ribbon"/>
</dbReference>
<dbReference type="AlphaFoldDB" id="A0A858RPM1"/>
<dbReference type="RefSeq" id="WP_169456748.1">
    <property type="nucleotide sequence ID" value="NZ_CP051774.1"/>
</dbReference>
<dbReference type="Pfam" id="PF09723">
    <property type="entry name" value="Zn_ribbon_8"/>
    <property type="match status" value="1"/>
</dbReference>
<evidence type="ECO:0000256" key="1">
    <source>
        <dbReference type="SAM" id="MobiDB-lite"/>
    </source>
</evidence>
<evidence type="ECO:0000313" key="4">
    <source>
        <dbReference type="Proteomes" id="UP000501812"/>
    </source>
</evidence>
<dbReference type="SMART" id="SM00834">
    <property type="entry name" value="CxxC_CXXC_SSSS"/>
    <property type="match status" value="1"/>
</dbReference>
<dbReference type="EMBL" id="CP051774">
    <property type="protein sequence ID" value="QJE98289.1"/>
    <property type="molecule type" value="Genomic_DNA"/>
</dbReference>
<dbReference type="Proteomes" id="UP000501812">
    <property type="component" value="Chromosome"/>
</dbReference>
<evidence type="ECO:0000313" key="3">
    <source>
        <dbReference type="EMBL" id="QJE98289.1"/>
    </source>
</evidence>
<dbReference type="PANTHER" id="PTHR34404">
    <property type="entry name" value="REGULATORY PROTEIN, FMDB FAMILY"/>
    <property type="match status" value="1"/>
</dbReference>
<evidence type="ECO:0000259" key="2">
    <source>
        <dbReference type="SMART" id="SM00834"/>
    </source>
</evidence>
<protein>
    <submittedName>
        <fullName evidence="3">Zinc ribbon domain-containing protein</fullName>
    </submittedName>
</protein>